<proteinExistence type="predicted"/>
<evidence type="ECO:0000313" key="2">
    <source>
        <dbReference type="Proteomes" id="UP000215902"/>
    </source>
</evidence>
<comment type="caution">
    <text evidence="1">The sequence shown here is derived from an EMBL/GenBank/DDBJ whole genome shotgun (WGS) entry which is preliminary data.</text>
</comment>
<sequence length="197" mass="21672">MTGQDCTYNWQLDNNRLVLRRMRDAPANQSPIFRSSSPAAKRRRLSLVASSPEIIRSKRLAEKLNAVKNLSSLSVLTSVSVTTCQTQITTFDTTPRLTDLHVSPNPQSPRKRMAPPLLQRLLVEYKPMESIQELQSAPLSSPDGVQEFESSAEIFDDDAAKSIGFEPESADANLDKAVEDVNLAASADVSMTSVHSN</sequence>
<evidence type="ECO:0000313" key="1">
    <source>
        <dbReference type="EMBL" id="PAA55648.1"/>
    </source>
</evidence>
<accession>A0A267E261</accession>
<dbReference type="EMBL" id="NIVC01002725">
    <property type="protein sequence ID" value="PAA55648.1"/>
    <property type="molecule type" value="Genomic_DNA"/>
</dbReference>
<keyword evidence="2" id="KW-1185">Reference proteome</keyword>
<dbReference type="Proteomes" id="UP000215902">
    <property type="component" value="Unassembled WGS sequence"/>
</dbReference>
<gene>
    <name evidence="1" type="ORF">BOX15_Mlig017579g2</name>
</gene>
<reference evidence="1 2" key="1">
    <citation type="submission" date="2017-06" db="EMBL/GenBank/DDBJ databases">
        <title>A platform for efficient transgenesis in Macrostomum lignano, a flatworm model organism for stem cell research.</title>
        <authorList>
            <person name="Berezikov E."/>
        </authorList>
    </citation>
    <scope>NUCLEOTIDE SEQUENCE [LARGE SCALE GENOMIC DNA]</scope>
    <source>
        <strain evidence="1">DV1</strain>
        <tissue evidence="1">Whole organism</tissue>
    </source>
</reference>
<dbReference type="AlphaFoldDB" id="A0A267E261"/>
<organism evidence="1 2">
    <name type="scientific">Macrostomum lignano</name>
    <dbReference type="NCBI Taxonomy" id="282301"/>
    <lineage>
        <taxon>Eukaryota</taxon>
        <taxon>Metazoa</taxon>
        <taxon>Spiralia</taxon>
        <taxon>Lophotrochozoa</taxon>
        <taxon>Platyhelminthes</taxon>
        <taxon>Rhabditophora</taxon>
        <taxon>Macrostomorpha</taxon>
        <taxon>Macrostomida</taxon>
        <taxon>Macrostomidae</taxon>
        <taxon>Macrostomum</taxon>
    </lineage>
</organism>
<name>A0A267E261_9PLAT</name>
<protein>
    <submittedName>
        <fullName evidence="1">Uncharacterized protein</fullName>
    </submittedName>
</protein>